<gene>
    <name evidence="1" type="ORF">C8F04DRAFT_1177877</name>
</gene>
<name>A0AAD6XA66_9AGAR</name>
<accession>A0AAD6XA66</accession>
<proteinExistence type="predicted"/>
<dbReference type="AlphaFoldDB" id="A0AAD6XA66"/>
<evidence type="ECO:0000313" key="2">
    <source>
        <dbReference type="Proteomes" id="UP001218188"/>
    </source>
</evidence>
<dbReference type="Proteomes" id="UP001218188">
    <property type="component" value="Unassembled WGS sequence"/>
</dbReference>
<dbReference type="EMBL" id="JARJCM010000021">
    <property type="protein sequence ID" value="KAJ7040536.1"/>
    <property type="molecule type" value="Genomic_DNA"/>
</dbReference>
<evidence type="ECO:0000313" key="1">
    <source>
        <dbReference type="EMBL" id="KAJ7040536.1"/>
    </source>
</evidence>
<sequence length="214" mass="23488">MAAEVVYTLILDLNLFKASKKEATRGDRTTYHVDSSSNKETALYQLRQEDNIKGQNAGKVRFGSSSGPFFANAELERGVRFRFSSAFEREQNSGISGEIIWSCYMSSKWAATTIKNPTLNSAASGNIIRTPKGQNSPSGTEICEKFLRKGANRFGVRFGFDLGLEGANAEPEHGVRFSHLPNLNAERASGSEGRKQPLVVAPSAIWRVIRPTPS</sequence>
<keyword evidence="2" id="KW-1185">Reference proteome</keyword>
<reference evidence="1" key="1">
    <citation type="submission" date="2023-03" db="EMBL/GenBank/DDBJ databases">
        <title>Massive genome expansion in bonnet fungi (Mycena s.s.) driven by repeated elements and novel gene families across ecological guilds.</title>
        <authorList>
            <consortium name="Lawrence Berkeley National Laboratory"/>
            <person name="Harder C.B."/>
            <person name="Miyauchi S."/>
            <person name="Viragh M."/>
            <person name="Kuo A."/>
            <person name="Thoen E."/>
            <person name="Andreopoulos B."/>
            <person name="Lu D."/>
            <person name="Skrede I."/>
            <person name="Drula E."/>
            <person name="Henrissat B."/>
            <person name="Morin E."/>
            <person name="Kohler A."/>
            <person name="Barry K."/>
            <person name="LaButti K."/>
            <person name="Morin E."/>
            <person name="Salamov A."/>
            <person name="Lipzen A."/>
            <person name="Mereny Z."/>
            <person name="Hegedus B."/>
            <person name="Baldrian P."/>
            <person name="Stursova M."/>
            <person name="Weitz H."/>
            <person name="Taylor A."/>
            <person name="Grigoriev I.V."/>
            <person name="Nagy L.G."/>
            <person name="Martin F."/>
            <person name="Kauserud H."/>
        </authorList>
    </citation>
    <scope>NUCLEOTIDE SEQUENCE</scope>
    <source>
        <strain evidence="1">CBHHK200</strain>
    </source>
</reference>
<protein>
    <submittedName>
        <fullName evidence="1">Uncharacterized protein</fullName>
    </submittedName>
</protein>
<organism evidence="1 2">
    <name type="scientific">Mycena alexandri</name>
    <dbReference type="NCBI Taxonomy" id="1745969"/>
    <lineage>
        <taxon>Eukaryota</taxon>
        <taxon>Fungi</taxon>
        <taxon>Dikarya</taxon>
        <taxon>Basidiomycota</taxon>
        <taxon>Agaricomycotina</taxon>
        <taxon>Agaricomycetes</taxon>
        <taxon>Agaricomycetidae</taxon>
        <taxon>Agaricales</taxon>
        <taxon>Marasmiineae</taxon>
        <taxon>Mycenaceae</taxon>
        <taxon>Mycena</taxon>
    </lineage>
</organism>
<comment type="caution">
    <text evidence="1">The sequence shown here is derived from an EMBL/GenBank/DDBJ whole genome shotgun (WGS) entry which is preliminary data.</text>
</comment>